<dbReference type="Pfam" id="PF03685">
    <property type="entry name" value="UPF0147"/>
    <property type="match status" value="1"/>
</dbReference>
<proteinExistence type="predicted"/>
<accession>X1HLT4</accession>
<evidence type="ECO:0000313" key="1">
    <source>
        <dbReference type="EMBL" id="GAH70442.1"/>
    </source>
</evidence>
<protein>
    <submittedName>
        <fullName evidence="1">Uncharacterized protein</fullName>
    </submittedName>
</protein>
<dbReference type="AlphaFoldDB" id="X1HLT4"/>
<reference evidence="1" key="1">
    <citation type="journal article" date="2014" name="Front. Microbiol.">
        <title>High frequency of phylogenetically diverse reductive dehalogenase-homologous genes in deep subseafloor sedimentary metagenomes.</title>
        <authorList>
            <person name="Kawai M."/>
            <person name="Futagami T."/>
            <person name="Toyoda A."/>
            <person name="Takaki Y."/>
            <person name="Nishi S."/>
            <person name="Hori S."/>
            <person name="Arai W."/>
            <person name="Tsubouchi T."/>
            <person name="Morono Y."/>
            <person name="Uchiyama I."/>
            <person name="Ito T."/>
            <person name="Fujiyama A."/>
            <person name="Inagaki F."/>
            <person name="Takami H."/>
        </authorList>
    </citation>
    <scope>NUCLEOTIDE SEQUENCE</scope>
    <source>
        <strain evidence="1">Expedition CK06-06</strain>
    </source>
</reference>
<organism evidence="1">
    <name type="scientific">marine sediment metagenome</name>
    <dbReference type="NCBI Taxonomy" id="412755"/>
    <lineage>
        <taxon>unclassified sequences</taxon>
        <taxon>metagenomes</taxon>
        <taxon>ecological metagenomes</taxon>
    </lineage>
</organism>
<dbReference type="SUPFAM" id="SSF158436">
    <property type="entry name" value="Ta0600-like"/>
    <property type="match status" value="1"/>
</dbReference>
<name>X1HLT4_9ZZZZ</name>
<dbReference type="Gene3D" id="1.20.1440.50">
    <property type="entry name" value="Ta0600-like"/>
    <property type="match status" value="1"/>
</dbReference>
<sequence>MPRGKEFTEDILETFKNVEFLLNGMINDRGVPRNIKRVAQKGIDELQRDDDTPAVLASNVMYMINDLAQDANIPFHSRTTIYRIISLLENIKD</sequence>
<dbReference type="EMBL" id="BARU01031067">
    <property type="protein sequence ID" value="GAH70442.1"/>
    <property type="molecule type" value="Genomic_DNA"/>
</dbReference>
<dbReference type="InterPro" id="IPR005354">
    <property type="entry name" value="UPF0147"/>
</dbReference>
<gene>
    <name evidence="1" type="ORF">S03H2_49188</name>
</gene>
<dbReference type="InterPro" id="IPR023130">
    <property type="entry name" value="Ta0600-like_sf"/>
</dbReference>
<comment type="caution">
    <text evidence="1">The sequence shown here is derived from an EMBL/GenBank/DDBJ whole genome shotgun (WGS) entry which is preliminary data.</text>
</comment>